<evidence type="ECO:0000256" key="20">
    <source>
        <dbReference type="SAM" id="Phobius"/>
    </source>
</evidence>
<dbReference type="Gene3D" id="1.10.287.630">
    <property type="entry name" value="Helix hairpin bin"/>
    <property type="match status" value="1"/>
</dbReference>
<dbReference type="Pfam" id="PF00520">
    <property type="entry name" value="Ion_trans"/>
    <property type="match status" value="1"/>
</dbReference>
<dbReference type="GO" id="GO:0012505">
    <property type="term" value="C:endomembrane system"/>
    <property type="evidence" value="ECO:0007669"/>
    <property type="project" value="UniProtKB-SubCell"/>
</dbReference>
<keyword evidence="12" id="KW-0811">Translocation</keyword>
<dbReference type="Gene3D" id="1.10.287.70">
    <property type="match status" value="1"/>
</dbReference>
<dbReference type="InterPro" id="IPR018490">
    <property type="entry name" value="cNMP-bd_dom_sf"/>
</dbReference>
<comment type="caution">
    <text evidence="22">The sequence shown here is derived from an EMBL/GenBank/DDBJ whole genome shotgun (WGS) entry which is preliminary data.</text>
</comment>
<feature type="transmembrane region" description="Helical" evidence="20">
    <location>
        <begin position="873"/>
        <end position="900"/>
    </location>
</feature>
<dbReference type="InterPro" id="IPR005821">
    <property type="entry name" value="Ion_trans_dom"/>
</dbReference>
<feature type="region of interest" description="Disordered" evidence="19">
    <location>
        <begin position="653"/>
        <end position="687"/>
    </location>
</feature>
<feature type="transmembrane region" description="Helical" evidence="20">
    <location>
        <begin position="1012"/>
        <end position="1032"/>
    </location>
</feature>
<dbReference type="SUPFAM" id="SSF51206">
    <property type="entry name" value="cAMP-binding domain-like"/>
    <property type="match status" value="1"/>
</dbReference>
<feature type="transmembrane region" description="Helical" evidence="20">
    <location>
        <begin position="94"/>
        <end position="112"/>
    </location>
</feature>
<feature type="transmembrane region" description="Helical" evidence="20">
    <location>
        <begin position="257"/>
        <end position="278"/>
    </location>
</feature>
<name>A0AAP0CK32_9ASTR</name>
<evidence type="ECO:0000256" key="3">
    <source>
        <dbReference type="ARBA" id="ARBA00005751"/>
    </source>
</evidence>
<proteinExistence type="inferred from homology"/>
<feature type="transmembrane region" description="Helical" evidence="20">
    <location>
        <begin position="1160"/>
        <end position="1182"/>
    </location>
</feature>
<dbReference type="InterPro" id="IPR002208">
    <property type="entry name" value="SecY/SEC61-alpha"/>
</dbReference>
<dbReference type="GO" id="GO:0015031">
    <property type="term" value="P:protein transport"/>
    <property type="evidence" value="ECO:0007669"/>
    <property type="project" value="UniProtKB-KW"/>
</dbReference>
<dbReference type="InterPro" id="IPR030659">
    <property type="entry name" value="SecY_CS"/>
</dbReference>
<evidence type="ECO:0000256" key="8">
    <source>
        <dbReference type="ARBA" id="ARBA00022692"/>
    </source>
</evidence>
<dbReference type="FunFam" id="1.10.287.630:FF:000003">
    <property type="entry name" value="Cyclic nucleotide-gated ion channel 1"/>
    <property type="match status" value="1"/>
</dbReference>
<evidence type="ECO:0000256" key="16">
    <source>
        <dbReference type="ARBA" id="ARBA00023286"/>
    </source>
</evidence>
<evidence type="ECO:0000256" key="2">
    <source>
        <dbReference type="ARBA" id="ARBA00004454"/>
    </source>
</evidence>
<evidence type="ECO:0000256" key="7">
    <source>
        <dbReference type="ARBA" id="ARBA00022640"/>
    </source>
</evidence>
<keyword evidence="11 20" id="KW-1133">Transmembrane helix</keyword>
<evidence type="ECO:0000256" key="13">
    <source>
        <dbReference type="ARBA" id="ARBA00023065"/>
    </source>
</evidence>
<keyword evidence="6" id="KW-0150">Chloroplast</keyword>
<feature type="transmembrane region" description="Helical" evidence="20">
    <location>
        <begin position="132"/>
        <end position="151"/>
    </location>
</feature>
<dbReference type="HAMAP" id="MF_01465">
    <property type="entry name" value="SecY"/>
    <property type="match status" value="1"/>
</dbReference>
<evidence type="ECO:0000256" key="19">
    <source>
        <dbReference type="SAM" id="MobiDB-lite"/>
    </source>
</evidence>
<dbReference type="NCBIfam" id="TIGR00967">
    <property type="entry name" value="3a0501s007"/>
    <property type="match status" value="1"/>
</dbReference>
<dbReference type="Gene3D" id="1.10.3370.10">
    <property type="entry name" value="SecY subunit domain"/>
    <property type="match status" value="1"/>
</dbReference>
<evidence type="ECO:0000256" key="11">
    <source>
        <dbReference type="ARBA" id="ARBA00022989"/>
    </source>
</evidence>
<dbReference type="SUPFAM" id="SSF103491">
    <property type="entry name" value="Preprotein translocase SecY subunit"/>
    <property type="match status" value="1"/>
</dbReference>
<dbReference type="Gene3D" id="2.60.120.10">
    <property type="entry name" value="Jelly Rolls"/>
    <property type="match status" value="1"/>
</dbReference>
<dbReference type="AlphaFoldDB" id="A0AAP0CK32"/>
<dbReference type="PROSITE" id="PS00756">
    <property type="entry name" value="SECY_2"/>
    <property type="match status" value="1"/>
</dbReference>
<keyword evidence="23" id="KW-1185">Reference proteome</keyword>
<dbReference type="FunFam" id="2.60.120.10:FF:000024">
    <property type="entry name" value="Cyclic nucleotide-gated ion channel 1"/>
    <property type="match status" value="1"/>
</dbReference>
<dbReference type="PRINTS" id="PR00303">
    <property type="entry name" value="SECYTRNLCASE"/>
</dbReference>
<dbReference type="InterPro" id="IPR014710">
    <property type="entry name" value="RmlC-like_jellyroll"/>
</dbReference>
<evidence type="ECO:0000256" key="17">
    <source>
        <dbReference type="ARBA" id="ARBA00023303"/>
    </source>
</evidence>
<dbReference type="FunFam" id="1.10.3370.10:FF:000003">
    <property type="entry name" value="Preprotein translocase subunit SECY, chloroplastic"/>
    <property type="match status" value="1"/>
</dbReference>
<feature type="transmembrane region" description="Helical" evidence="20">
    <location>
        <begin position="1064"/>
        <end position="1085"/>
    </location>
</feature>
<dbReference type="GO" id="GO:0009535">
    <property type="term" value="C:chloroplast thylakoid membrane"/>
    <property type="evidence" value="ECO:0007669"/>
    <property type="project" value="UniProtKB-SubCell"/>
</dbReference>
<feature type="transmembrane region" description="Helical" evidence="20">
    <location>
        <begin position="983"/>
        <end position="1000"/>
    </location>
</feature>
<evidence type="ECO:0000313" key="22">
    <source>
        <dbReference type="EMBL" id="KAK9055207.1"/>
    </source>
</evidence>
<evidence type="ECO:0000256" key="18">
    <source>
        <dbReference type="ARBA" id="ARBA00031059"/>
    </source>
</evidence>
<comment type="similarity">
    <text evidence="3">Belongs to the SecY/SEC61-alpha family.</text>
</comment>
<keyword evidence="16" id="KW-1071">Ligand-gated ion channel</keyword>
<evidence type="ECO:0000256" key="14">
    <source>
        <dbReference type="ARBA" id="ARBA00023078"/>
    </source>
</evidence>
<evidence type="ECO:0000256" key="12">
    <source>
        <dbReference type="ARBA" id="ARBA00023010"/>
    </source>
</evidence>
<comment type="subcellular location">
    <subcellularLocation>
        <location evidence="1">Endomembrane system</location>
        <topology evidence="1">Multi-pass membrane protein</topology>
    </subcellularLocation>
    <subcellularLocation>
        <location evidence="2">Plastid</location>
        <location evidence="2">Chloroplast thylakoid membrane</location>
        <topology evidence="2">Multi-pass membrane protein</topology>
    </subcellularLocation>
</comment>
<feature type="domain" description="Cyclic nucleotide-binding" evidence="21">
    <location>
        <begin position="488"/>
        <end position="571"/>
    </location>
</feature>
<feature type="transmembrane region" description="Helical" evidence="20">
    <location>
        <begin position="386"/>
        <end position="405"/>
    </location>
</feature>
<evidence type="ECO:0000256" key="4">
    <source>
        <dbReference type="ARBA" id="ARBA00010486"/>
    </source>
</evidence>
<keyword evidence="9" id="KW-0653">Protein transport</keyword>
<feature type="compositionally biased region" description="Acidic residues" evidence="19">
    <location>
        <begin position="660"/>
        <end position="673"/>
    </location>
</feature>
<dbReference type="CDD" id="cd00038">
    <property type="entry name" value="CAP_ED"/>
    <property type="match status" value="1"/>
</dbReference>
<evidence type="ECO:0000256" key="1">
    <source>
        <dbReference type="ARBA" id="ARBA00004127"/>
    </source>
</evidence>
<evidence type="ECO:0000256" key="15">
    <source>
        <dbReference type="ARBA" id="ARBA00023136"/>
    </source>
</evidence>
<gene>
    <name evidence="22" type="ORF">SSX86_026289</name>
</gene>
<feature type="transmembrane region" description="Helical" evidence="20">
    <location>
        <begin position="186"/>
        <end position="205"/>
    </location>
</feature>
<organism evidence="22 23">
    <name type="scientific">Deinandra increscens subsp. villosa</name>
    <dbReference type="NCBI Taxonomy" id="3103831"/>
    <lineage>
        <taxon>Eukaryota</taxon>
        <taxon>Viridiplantae</taxon>
        <taxon>Streptophyta</taxon>
        <taxon>Embryophyta</taxon>
        <taxon>Tracheophyta</taxon>
        <taxon>Spermatophyta</taxon>
        <taxon>Magnoliopsida</taxon>
        <taxon>eudicotyledons</taxon>
        <taxon>Gunneridae</taxon>
        <taxon>Pentapetalae</taxon>
        <taxon>asterids</taxon>
        <taxon>campanulids</taxon>
        <taxon>Asterales</taxon>
        <taxon>Asteraceae</taxon>
        <taxon>Asteroideae</taxon>
        <taxon>Heliantheae alliance</taxon>
        <taxon>Madieae</taxon>
        <taxon>Madiinae</taxon>
        <taxon>Deinandra</taxon>
    </lineage>
</organism>
<dbReference type="InterPro" id="IPR026593">
    <property type="entry name" value="SecY"/>
</dbReference>
<dbReference type="GO" id="GO:0005216">
    <property type="term" value="F:monoatomic ion channel activity"/>
    <property type="evidence" value="ECO:0007669"/>
    <property type="project" value="InterPro"/>
</dbReference>
<keyword evidence="10" id="KW-0809">Transit peptide</keyword>
<dbReference type="Proteomes" id="UP001408789">
    <property type="component" value="Unassembled WGS sequence"/>
</dbReference>
<evidence type="ECO:0000259" key="21">
    <source>
        <dbReference type="PROSITE" id="PS50042"/>
    </source>
</evidence>
<evidence type="ECO:0000256" key="9">
    <source>
        <dbReference type="ARBA" id="ARBA00022927"/>
    </source>
</evidence>
<feature type="transmembrane region" description="Helical" evidence="20">
    <location>
        <begin position="921"/>
        <end position="940"/>
    </location>
</feature>
<keyword evidence="15 20" id="KW-0472">Membrane</keyword>
<dbReference type="SMART" id="SM00100">
    <property type="entry name" value="cNMP"/>
    <property type="match status" value="1"/>
</dbReference>
<dbReference type="PANTHER" id="PTHR45651">
    <property type="entry name" value="CYCLIC NUCLEOTIDE-GATED ION CHANNEL 15-RELATED-RELATED"/>
    <property type="match status" value="1"/>
</dbReference>
<dbReference type="EMBL" id="JBCNJP010000025">
    <property type="protein sequence ID" value="KAK9055207.1"/>
    <property type="molecule type" value="Genomic_DNA"/>
</dbReference>
<feature type="transmembrane region" description="Helical" evidence="20">
    <location>
        <begin position="952"/>
        <end position="971"/>
    </location>
</feature>
<comment type="similarity">
    <text evidence="4">Belongs to the cyclic nucleotide-gated cation channel (TC 1.A.1.5) family.</text>
</comment>
<dbReference type="PROSITE" id="PS00755">
    <property type="entry name" value="SECY_1"/>
    <property type="match status" value="1"/>
</dbReference>
<protein>
    <recommendedName>
        <fullName evidence="18">CpSecY</fullName>
    </recommendedName>
</protein>
<keyword evidence="14" id="KW-0793">Thylakoid</keyword>
<evidence type="ECO:0000313" key="23">
    <source>
        <dbReference type="Proteomes" id="UP001408789"/>
    </source>
</evidence>
<keyword evidence="5" id="KW-0813">Transport</keyword>
<dbReference type="PANTHER" id="PTHR45651:SF69">
    <property type="entry name" value="CYCLIC NUCLEOTIDE-GATED ION CHANNEL 17"/>
    <property type="match status" value="1"/>
</dbReference>
<reference evidence="22 23" key="1">
    <citation type="submission" date="2024-04" db="EMBL/GenBank/DDBJ databases">
        <title>The reference genome of an endangered Asteraceae, Deinandra increscens subsp. villosa, native to the Central Coast of California.</title>
        <authorList>
            <person name="Guilliams M."/>
            <person name="Hasenstab-Lehman K."/>
            <person name="Meyer R."/>
            <person name="Mcevoy S."/>
        </authorList>
    </citation>
    <scope>NUCLEOTIDE SEQUENCE [LARGE SCALE GENOMIC DNA]</scope>
    <source>
        <tissue evidence="22">Leaf</tissue>
    </source>
</reference>
<dbReference type="Pfam" id="PF00344">
    <property type="entry name" value="SecY"/>
    <property type="match status" value="1"/>
</dbReference>
<keyword evidence="8 20" id="KW-0812">Transmembrane</keyword>
<feature type="transmembrane region" description="Helical" evidence="20">
    <location>
        <begin position="1105"/>
        <end position="1123"/>
    </location>
</feature>
<sequence length="1236" mass="138583">MELINKEKLVRFYGGDGKHKSGKQKSDFVWGRTDNLQHEKSTSGYNFGLPLKGKLNGPLIPKHGTSNLFPEDHEPWQKRILDPGSEIVLQWNRIFIVSCLVALFIDPLYFYLPGVMVDQDSWCVKSDLNLRIIVTAFRTIADLFYMLHAAIKFRTAYVAPSSRVFGRGELVMDPKKIARRYIRTDFFIDLIATLPLPQIVIWFVIPATRSSRANHNNNALALIVLLQYIPRLYLIFPLSSELVKATGVVTKTAWAGAAYNLMLYMLASHVLGAAWYLLSIDRHLSCWKSICNGEELCKSSFLDCSTVNHIDRKNWANVTTAFKKCTADDDSPYGFKYGIFESAVQKNVISSSFLHKYFYCLWWGLQQLSSYGQNLSTSTFIGETSFAILIAIVGLVLFAHLIGNMQTYLQSLTMRLEEWRLRRRDTEEWMRHRQLPEDLRKRVRRFVQYKWVATRGVHEEAILHALPADLRRDIQRHLCLDLVRRVPFFSQMDDQLLDAICERLVSSLSTEGAYMVREGDPVTEMFFIIRGRLESSTTNGGRTGFFNSITMRPGDFCGEELLAWALHPKSTVNLPSSTRTVRSLTEVEAFALQAEDLKFVANQFRRLHSKKLQHTFRHYSHHWRTWAACFIQAAWRRHKRRTLARYLSTMESFDDHNDEREQDQDQDEEDDQEQEHNQGQDPTAQVKSNLGVTILASRFAANTRRGIAQRVKSAGGLPKLQKPDEPDFSTDTDITALMDYDSVFTTAGNTSSCESSNFDPLGINSGKSSGLTSAWEIVLGLFSEVFESSSSTRNEKTPSAKGVAASIENTSVDFGDFFKGPLPGKFLKLLGYLALSRLGIYIPLGGVNRDAFIGNLDQNSILSTLDTFSGGGIGRLGICSLGIVPFINASIVFQLLTQIYPKLQELQKREGEAGRKKILEYTRYASVGFAVVQAIGQALFLRPYVDDFSTQWVLSSVILLTLGSVFTTFIGERITDLKLGNGTSLLIFTSIISYLPASFGRTVAEAFQDGNYLGLAAIVFSFVLLVLSIVYVQEAERKIPLNYASRYSSRTGGIQKSAYLPFKVNSSGVMPIIFSTSSLALPATLARFTGLNVLKNAAVSLNPGGAFFLPTNILLIGFFNYYYTFLQLDPDDVSEQLKRQGASIPLVRPGKSTAAFIRTVLSRISVLGSVFLAILAAGPAVVEQTTHLTAFRGFAGTSVLILVGCATDTARKVQAEIISQKYKNIEFYEIDKDTTF</sequence>
<keyword evidence="7" id="KW-0934">Plastid</keyword>
<dbReference type="PROSITE" id="PS50042">
    <property type="entry name" value="CNMP_BINDING_3"/>
    <property type="match status" value="1"/>
</dbReference>
<dbReference type="InterPro" id="IPR023201">
    <property type="entry name" value="SecY_dom_sf"/>
</dbReference>
<evidence type="ECO:0000256" key="5">
    <source>
        <dbReference type="ARBA" id="ARBA00022448"/>
    </source>
</evidence>
<keyword evidence="13" id="KW-0406">Ion transport</keyword>
<dbReference type="InterPro" id="IPR000595">
    <property type="entry name" value="cNMP-bd_dom"/>
</dbReference>
<evidence type="ECO:0000256" key="10">
    <source>
        <dbReference type="ARBA" id="ARBA00022946"/>
    </source>
</evidence>
<accession>A0AAP0CK32</accession>
<evidence type="ECO:0000256" key="6">
    <source>
        <dbReference type="ARBA" id="ARBA00022528"/>
    </source>
</evidence>
<dbReference type="SUPFAM" id="SSF81324">
    <property type="entry name" value="Voltage-gated potassium channels"/>
    <property type="match status" value="1"/>
</dbReference>
<keyword evidence="17" id="KW-0407">Ion channel</keyword>
<dbReference type="Pfam" id="PF00027">
    <property type="entry name" value="cNMP_binding"/>
    <property type="match status" value="1"/>
</dbReference>